<feature type="transmembrane region" description="Helical" evidence="9">
    <location>
        <begin position="122"/>
        <end position="150"/>
    </location>
</feature>
<evidence type="ECO:0000256" key="9">
    <source>
        <dbReference type="RuleBase" id="RU363032"/>
    </source>
</evidence>
<evidence type="ECO:0000256" key="5">
    <source>
        <dbReference type="ARBA" id="ARBA00022592"/>
    </source>
</evidence>
<dbReference type="NCBIfam" id="TIGR02138">
    <property type="entry name" value="phosphate_pstC"/>
    <property type="match status" value="1"/>
</dbReference>
<name>A0ABY6GIR5_9PROT</name>
<dbReference type="Gene3D" id="1.10.3720.10">
    <property type="entry name" value="MetI-like"/>
    <property type="match status" value="1"/>
</dbReference>
<comment type="similarity">
    <text evidence="2 10">Belongs to the binding-protein-dependent transport system permease family. CysTW subfamily.</text>
</comment>
<keyword evidence="13" id="KW-1185">Reference proteome</keyword>
<comment type="function">
    <text evidence="10">Part of the binding-protein-dependent transport system for phosphate; probably responsible for the translocation of the substrate across the membrane.</text>
</comment>
<keyword evidence="7 9" id="KW-1133">Transmembrane helix</keyword>
<evidence type="ECO:0000256" key="1">
    <source>
        <dbReference type="ARBA" id="ARBA00004651"/>
    </source>
</evidence>
<gene>
    <name evidence="12" type="primary">pstC</name>
    <name evidence="12" type="ORF">N5W20_00570</name>
</gene>
<keyword evidence="10" id="KW-0997">Cell inner membrane</keyword>
<evidence type="ECO:0000256" key="8">
    <source>
        <dbReference type="ARBA" id="ARBA00023136"/>
    </source>
</evidence>
<feature type="domain" description="ABC transmembrane type-1" evidence="11">
    <location>
        <begin position="85"/>
        <end position="315"/>
    </location>
</feature>
<dbReference type="InterPro" id="IPR035906">
    <property type="entry name" value="MetI-like_sf"/>
</dbReference>
<evidence type="ECO:0000256" key="10">
    <source>
        <dbReference type="RuleBase" id="RU363054"/>
    </source>
</evidence>
<organism evidence="12 13">
    <name type="scientific">Candidatus Kirkpatrickella diaphorinae</name>
    <dbReference type="NCBI Taxonomy" id="2984322"/>
    <lineage>
        <taxon>Bacteria</taxon>
        <taxon>Pseudomonadati</taxon>
        <taxon>Pseudomonadota</taxon>
        <taxon>Alphaproteobacteria</taxon>
        <taxon>Acetobacterales</taxon>
        <taxon>Acetobacteraceae</taxon>
        <taxon>Candidatus Kirkpatrickella</taxon>
    </lineage>
</organism>
<feature type="transmembrane region" description="Helical" evidence="9">
    <location>
        <begin position="79"/>
        <end position="110"/>
    </location>
</feature>
<dbReference type="Pfam" id="PF00528">
    <property type="entry name" value="BPD_transp_1"/>
    <property type="match status" value="1"/>
</dbReference>
<comment type="caution">
    <text evidence="10">Lacks conserved residue(s) required for the propagation of feature annotation.</text>
</comment>
<feature type="transmembrane region" description="Helical" evidence="9">
    <location>
        <begin position="175"/>
        <end position="203"/>
    </location>
</feature>
<dbReference type="RefSeq" id="WP_319807006.1">
    <property type="nucleotide sequence ID" value="NZ_CP107052.1"/>
</dbReference>
<dbReference type="InterPro" id="IPR051124">
    <property type="entry name" value="Phosphate_Transport_Permease"/>
</dbReference>
<dbReference type="PANTHER" id="PTHR30425:SF1">
    <property type="entry name" value="PHOSPHATE TRANSPORT SYSTEM PERMEASE PROTEIN PSTC"/>
    <property type="match status" value="1"/>
</dbReference>
<evidence type="ECO:0000256" key="6">
    <source>
        <dbReference type="ARBA" id="ARBA00022692"/>
    </source>
</evidence>
<keyword evidence="5 10" id="KW-0592">Phosphate transport</keyword>
<evidence type="ECO:0000313" key="13">
    <source>
        <dbReference type="Proteomes" id="UP001163831"/>
    </source>
</evidence>
<evidence type="ECO:0000256" key="2">
    <source>
        <dbReference type="ARBA" id="ARBA00007069"/>
    </source>
</evidence>
<feature type="transmembrane region" description="Helical" evidence="9">
    <location>
        <begin position="297"/>
        <end position="319"/>
    </location>
</feature>
<feature type="transmembrane region" description="Helical" evidence="9">
    <location>
        <begin position="32"/>
        <end position="59"/>
    </location>
</feature>
<accession>A0ABY6GIR5</accession>
<proteinExistence type="inferred from homology"/>
<keyword evidence="6 9" id="KW-0812">Transmembrane</keyword>
<dbReference type="EMBL" id="CP107052">
    <property type="protein sequence ID" value="UYH51412.1"/>
    <property type="molecule type" value="Genomic_DNA"/>
</dbReference>
<sequence length="324" mass="34653">MALIPDARDVGRSIPQIGETPFWKGDRLFRGVACLCALIVLLALGGLVVSMGVGGFAAFRHFGLDFIISNVWNPVTQQYGALAPVFGTVASTFIAVLFAVPIAFGTAFWLTFIAPRVVSAAFASAIQLLAAVPSIIFGMWGFFVIVPFMARHVQPFLHHHFRHTPFIQDLVSGPAYGLGLMSAGIVLAIMITPLMTAIMCDVFKVAPTMLRESAFGLGANKWEVMRRIVAPWARTGIIGGIVLGTGRALGETMAVTFVIGNVNIMGWSLFSPRNSVASLIALEFPESAAGSLKLSSLLALGFILMVLSFVTLGAARWLLRGKQA</sequence>
<evidence type="ECO:0000256" key="3">
    <source>
        <dbReference type="ARBA" id="ARBA00022448"/>
    </source>
</evidence>
<protein>
    <recommendedName>
        <fullName evidence="10">Phosphate transport system permease protein</fullName>
    </recommendedName>
</protein>
<evidence type="ECO:0000256" key="7">
    <source>
        <dbReference type="ARBA" id="ARBA00022989"/>
    </source>
</evidence>
<comment type="subcellular location">
    <subcellularLocation>
        <location evidence="10">Cell inner membrane</location>
        <topology evidence="10">Multi-pass membrane protein</topology>
    </subcellularLocation>
    <subcellularLocation>
        <location evidence="1 9">Cell membrane</location>
        <topology evidence="1 9">Multi-pass membrane protein</topology>
    </subcellularLocation>
</comment>
<dbReference type="Proteomes" id="UP001163831">
    <property type="component" value="Chromosome"/>
</dbReference>
<keyword evidence="3 9" id="KW-0813">Transport</keyword>
<keyword evidence="8 9" id="KW-0472">Membrane</keyword>
<dbReference type="InterPro" id="IPR011864">
    <property type="entry name" value="Phosphate_PstC"/>
</dbReference>
<evidence type="ECO:0000256" key="4">
    <source>
        <dbReference type="ARBA" id="ARBA00022475"/>
    </source>
</evidence>
<dbReference type="InterPro" id="IPR000515">
    <property type="entry name" value="MetI-like"/>
</dbReference>
<evidence type="ECO:0000259" key="11">
    <source>
        <dbReference type="PROSITE" id="PS50928"/>
    </source>
</evidence>
<keyword evidence="4" id="KW-1003">Cell membrane</keyword>
<dbReference type="SUPFAM" id="SSF161098">
    <property type="entry name" value="MetI-like"/>
    <property type="match status" value="1"/>
</dbReference>
<dbReference type="PROSITE" id="PS50928">
    <property type="entry name" value="ABC_TM1"/>
    <property type="match status" value="1"/>
</dbReference>
<dbReference type="PANTHER" id="PTHR30425">
    <property type="entry name" value="PHOSPHATE TRANSPORT SYSTEM PERMEASE PROTEIN PST"/>
    <property type="match status" value="1"/>
</dbReference>
<evidence type="ECO:0000313" key="12">
    <source>
        <dbReference type="EMBL" id="UYH51412.1"/>
    </source>
</evidence>
<reference evidence="12" key="1">
    <citation type="submission" date="2022-10" db="EMBL/GenBank/DDBJ databases">
        <title>Candidatus Kirkpatrella diaphorinas gen. nov., sp. nov., an uncultured endosymbiont identified in a population of Diaphorina citri from Hawaii.</title>
        <authorList>
            <person name="Henry E.M."/>
            <person name="Carlson C.R."/>
            <person name="Kuo Y.-W."/>
        </authorList>
    </citation>
    <scope>NUCLEOTIDE SEQUENCE</scope>
    <source>
        <strain evidence="12">CADCRV1</strain>
    </source>
</reference>
<dbReference type="CDD" id="cd06261">
    <property type="entry name" value="TM_PBP2"/>
    <property type="match status" value="1"/>
</dbReference>